<protein>
    <submittedName>
        <fullName evidence="2">Uncharacterized protein</fullName>
    </submittedName>
</protein>
<comment type="caution">
    <text evidence="2">The sequence shown here is derived from an EMBL/GenBank/DDBJ whole genome shotgun (WGS) entry which is preliminary data.</text>
</comment>
<dbReference type="EMBL" id="JACSRA010000007">
    <property type="protein sequence ID" value="MBD7910914.1"/>
    <property type="molecule type" value="Genomic_DNA"/>
</dbReference>
<organism evidence="2 3">
    <name type="scientific">Clostridium cibarium</name>
    <dbReference type="NCBI Taxonomy" id="2762247"/>
    <lineage>
        <taxon>Bacteria</taxon>
        <taxon>Bacillati</taxon>
        <taxon>Bacillota</taxon>
        <taxon>Clostridia</taxon>
        <taxon>Eubacteriales</taxon>
        <taxon>Clostridiaceae</taxon>
        <taxon>Clostridium</taxon>
    </lineage>
</organism>
<feature type="coiled-coil region" evidence="1">
    <location>
        <begin position="6"/>
        <end position="54"/>
    </location>
</feature>
<accession>A0ABR8PS17</accession>
<sequence>MEDTNLKMAQQDINDALETVKDLEKVANEENLSKELLREKFVTLNEKVKNLENILKNEGII</sequence>
<dbReference type="RefSeq" id="WP_143317499.1">
    <property type="nucleotide sequence ID" value="NZ_JACSRA010000007.1"/>
</dbReference>
<proteinExistence type="predicted"/>
<keyword evidence="1" id="KW-0175">Coiled coil</keyword>
<dbReference type="Proteomes" id="UP000627781">
    <property type="component" value="Unassembled WGS sequence"/>
</dbReference>
<keyword evidence="3" id="KW-1185">Reference proteome</keyword>
<gene>
    <name evidence="2" type="ORF">H9661_06045</name>
</gene>
<name>A0ABR8PS17_9CLOT</name>
<reference evidence="2 3" key="1">
    <citation type="submission" date="2020-08" db="EMBL/GenBank/DDBJ databases">
        <title>A Genomic Blueprint of the Chicken Gut Microbiome.</title>
        <authorList>
            <person name="Gilroy R."/>
            <person name="Ravi A."/>
            <person name="Getino M."/>
            <person name="Pursley I."/>
            <person name="Horton D.L."/>
            <person name="Alikhan N.-F."/>
            <person name="Baker D."/>
            <person name="Gharbi K."/>
            <person name="Hall N."/>
            <person name="Watson M."/>
            <person name="Adriaenssens E.M."/>
            <person name="Foster-Nyarko E."/>
            <person name="Jarju S."/>
            <person name="Secka A."/>
            <person name="Antonio M."/>
            <person name="Oren A."/>
            <person name="Chaudhuri R."/>
            <person name="La Ragione R.M."/>
            <person name="Hildebrand F."/>
            <person name="Pallen M.J."/>
        </authorList>
    </citation>
    <scope>NUCLEOTIDE SEQUENCE [LARGE SCALE GENOMIC DNA]</scope>
    <source>
        <strain evidence="2 3">Sa3CVN1</strain>
    </source>
</reference>
<evidence type="ECO:0000313" key="3">
    <source>
        <dbReference type="Proteomes" id="UP000627781"/>
    </source>
</evidence>
<evidence type="ECO:0000256" key="1">
    <source>
        <dbReference type="SAM" id="Coils"/>
    </source>
</evidence>
<evidence type="ECO:0000313" key="2">
    <source>
        <dbReference type="EMBL" id="MBD7910914.1"/>
    </source>
</evidence>